<dbReference type="OrthoDB" id="10009520at2759"/>
<gene>
    <name evidence="1" type="ORF">BDV96DRAFT_603056</name>
</gene>
<protein>
    <submittedName>
        <fullName evidence="1">Uncharacterized protein</fullName>
    </submittedName>
</protein>
<proteinExistence type="predicted"/>
<reference evidence="1" key="1">
    <citation type="journal article" date="2020" name="Stud. Mycol.">
        <title>101 Dothideomycetes genomes: a test case for predicting lifestyles and emergence of pathogens.</title>
        <authorList>
            <person name="Haridas S."/>
            <person name="Albert R."/>
            <person name="Binder M."/>
            <person name="Bloem J."/>
            <person name="Labutti K."/>
            <person name="Salamov A."/>
            <person name="Andreopoulos B."/>
            <person name="Baker S."/>
            <person name="Barry K."/>
            <person name="Bills G."/>
            <person name="Bluhm B."/>
            <person name="Cannon C."/>
            <person name="Castanera R."/>
            <person name="Culley D."/>
            <person name="Daum C."/>
            <person name="Ezra D."/>
            <person name="Gonzalez J."/>
            <person name="Henrissat B."/>
            <person name="Kuo A."/>
            <person name="Liang C."/>
            <person name="Lipzen A."/>
            <person name="Lutzoni F."/>
            <person name="Magnuson J."/>
            <person name="Mondo S."/>
            <person name="Nolan M."/>
            <person name="Ohm R."/>
            <person name="Pangilinan J."/>
            <person name="Park H.-J."/>
            <person name="Ramirez L."/>
            <person name="Alfaro M."/>
            <person name="Sun H."/>
            <person name="Tritt A."/>
            <person name="Yoshinaga Y."/>
            <person name="Zwiers L.-H."/>
            <person name="Turgeon B."/>
            <person name="Goodwin S."/>
            <person name="Spatafora J."/>
            <person name="Crous P."/>
            <person name="Grigoriev I."/>
        </authorList>
    </citation>
    <scope>NUCLEOTIDE SEQUENCE</scope>
    <source>
        <strain evidence="1">CBS 627.86</strain>
    </source>
</reference>
<sequence length="194" mass="21976">MSTTRLFHGAHATFGAGCTISALQLQNPVHITDHVSVKTNITSILLEVNYSGTQRLPDLAEFGVLKYTSTLRKLHNGSTMRTLFAVYKQPEHALAAVQRPSSAKLRYRVFFTARTDIVVRVRHKIDELKNKWPDMDFAWKNHESQMRTDLLVVGTQREDVASVKALIEEILAGSTTVRSDRYKLQIRTQPVTEL</sequence>
<dbReference type="Proteomes" id="UP000799770">
    <property type="component" value="Unassembled WGS sequence"/>
</dbReference>
<evidence type="ECO:0000313" key="1">
    <source>
        <dbReference type="EMBL" id="KAF2111462.1"/>
    </source>
</evidence>
<dbReference type="EMBL" id="ML977334">
    <property type="protein sequence ID" value="KAF2111462.1"/>
    <property type="molecule type" value="Genomic_DNA"/>
</dbReference>
<name>A0A6A5YWF5_9PLEO</name>
<organism evidence="1 2">
    <name type="scientific">Lophiotrema nucula</name>
    <dbReference type="NCBI Taxonomy" id="690887"/>
    <lineage>
        <taxon>Eukaryota</taxon>
        <taxon>Fungi</taxon>
        <taxon>Dikarya</taxon>
        <taxon>Ascomycota</taxon>
        <taxon>Pezizomycotina</taxon>
        <taxon>Dothideomycetes</taxon>
        <taxon>Pleosporomycetidae</taxon>
        <taxon>Pleosporales</taxon>
        <taxon>Lophiotremataceae</taxon>
        <taxon>Lophiotrema</taxon>
    </lineage>
</organism>
<evidence type="ECO:0000313" key="2">
    <source>
        <dbReference type="Proteomes" id="UP000799770"/>
    </source>
</evidence>
<keyword evidence="2" id="KW-1185">Reference proteome</keyword>
<dbReference type="PROSITE" id="PS51257">
    <property type="entry name" value="PROKAR_LIPOPROTEIN"/>
    <property type="match status" value="1"/>
</dbReference>
<dbReference type="AlphaFoldDB" id="A0A6A5YWF5"/>
<accession>A0A6A5YWF5</accession>